<proteinExistence type="predicted"/>
<organism evidence="1 2">
    <name type="scientific">Neophaeococcomyces mojaviensis</name>
    <dbReference type="NCBI Taxonomy" id="3383035"/>
    <lineage>
        <taxon>Eukaryota</taxon>
        <taxon>Fungi</taxon>
        <taxon>Dikarya</taxon>
        <taxon>Ascomycota</taxon>
        <taxon>Pezizomycotina</taxon>
        <taxon>Eurotiomycetes</taxon>
        <taxon>Chaetothyriomycetidae</taxon>
        <taxon>Chaetothyriales</taxon>
        <taxon>Chaetothyriales incertae sedis</taxon>
        <taxon>Neophaeococcomyces</taxon>
    </lineage>
</organism>
<evidence type="ECO:0000313" key="1">
    <source>
        <dbReference type="EMBL" id="KAJ9662185.1"/>
    </source>
</evidence>
<dbReference type="Proteomes" id="UP001172386">
    <property type="component" value="Unassembled WGS sequence"/>
</dbReference>
<protein>
    <submittedName>
        <fullName evidence="1">Uncharacterized protein</fullName>
    </submittedName>
</protein>
<comment type="caution">
    <text evidence="1">The sequence shown here is derived from an EMBL/GenBank/DDBJ whole genome shotgun (WGS) entry which is preliminary data.</text>
</comment>
<sequence>MDPSATRRRSIAMDAAVTRRYSTTTMDAATTAGQKKVFIIGGGVSGLGMAVQLQRLLGHQNFTIFEKSDNIGGTWWHNRYPACACDIPSHFYSYSFAVKPDWTTTYPERDELHRYFSSVAEQYDIFRRCEFNQMCLKMEWDSENSVWSCTFQNTISGEITVQEASVVVSAVGTLDRPSIPDIPGQDTFKGKQFHSARWDSSTNFSGKQVVVLGNGASATQFIPRLVKQVGPKGKVTQLVKSAHWWTKRGNPRYSESFKLAMRYIPFAARIYRIFLAWELESVFYSFLMNSNGAAMRQKIRDATYNYIKTEAPSEYQEILKPNYEPGCKRRVNTLDYLKTLHSPNMHLAKDRAVCITENEIQTETGQHYPADVIVYATGFMTQRWLFPMEVKGKNGKDLQTVWEETRGAEAYKGTVVTDFPNFFILYGPNAATGQHSVIFHSECQINYSCRLLRTVLKRNAESIMVTPQAQKKDLSWVHRQLGGLVFNSGCQSWWMDPKTKKNTFIYPDPMYKYWLRTIFPTWSDFEIVRKGDYGPKSPTWATLGLMGFVAAAGLWASLLTTSSLESSKVLSNLLVQAKTMVKPIIA</sequence>
<accession>A0ACC3AGQ7</accession>
<keyword evidence="2" id="KW-1185">Reference proteome</keyword>
<reference evidence="1" key="1">
    <citation type="submission" date="2022-10" db="EMBL/GenBank/DDBJ databases">
        <title>Culturing micro-colonial fungi from biological soil crusts in the Mojave desert and describing Neophaeococcomyces mojavensis, and introducing the new genera and species Taxawa tesnikishii.</title>
        <authorList>
            <person name="Kurbessoian T."/>
            <person name="Stajich J.E."/>
        </authorList>
    </citation>
    <scope>NUCLEOTIDE SEQUENCE</scope>
    <source>
        <strain evidence="1">JES_112</strain>
    </source>
</reference>
<evidence type="ECO:0000313" key="2">
    <source>
        <dbReference type="Proteomes" id="UP001172386"/>
    </source>
</evidence>
<dbReference type="EMBL" id="JAPDRQ010000017">
    <property type="protein sequence ID" value="KAJ9662185.1"/>
    <property type="molecule type" value="Genomic_DNA"/>
</dbReference>
<name>A0ACC3AGQ7_9EURO</name>
<gene>
    <name evidence="1" type="ORF">H2198_001536</name>
</gene>